<dbReference type="CDD" id="cd01170">
    <property type="entry name" value="THZ_kinase"/>
    <property type="match status" value="1"/>
</dbReference>
<keyword evidence="4 11" id="KW-0808">Transferase</keyword>
<dbReference type="InterPro" id="IPR000417">
    <property type="entry name" value="Hyethyz_kinase"/>
</dbReference>
<dbReference type="EMBL" id="SMAA01000021">
    <property type="protein sequence ID" value="TCS76695.1"/>
    <property type="molecule type" value="Genomic_DNA"/>
</dbReference>
<dbReference type="UniPathway" id="UPA00060">
    <property type="reaction ID" value="UER00139"/>
</dbReference>
<organism evidence="12 13">
    <name type="scientific">Pectinatus cerevisiiphilus</name>
    <dbReference type="NCBI Taxonomy" id="86956"/>
    <lineage>
        <taxon>Bacteria</taxon>
        <taxon>Bacillati</taxon>
        <taxon>Bacillota</taxon>
        <taxon>Negativicutes</taxon>
        <taxon>Selenomonadales</taxon>
        <taxon>Selenomonadaceae</taxon>
        <taxon>Pectinatus</taxon>
    </lineage>
</organism>
<keyword evidence="13" id="KW-1185">Reference proteome</keyword>
<evidence type="ECO:0000256" key="10">
    <source>
        <dbReference type="ARBA" id="ARBA00022977"/>
    </source>
</evidence>
<accession>A0A4R3K2P7</accession>
<evidence type="ECO:0000256" key="3">
    <source>
        <dbReference type="ARBA" id="ARBA00004868"/>
    </source>
</evidence>
<keyword evidence="10 11" id="KW-0784">Thiamine biosynthesis</keyword>
<sequence length="281" mass="29516">MLGQYLEGVHETAPLIHNITNYVTVNDCANILLACGASPIMADDQAEVEAITAICGGLTLNIGTLNSNTIASMILAGKKAAQLDHPIVLDPVGAGASPLRTQTAAELIGKLPITVVRGNVSEIKALSDGSSLTHGVDANAADKVNDDNLWEYFSFTKKLAEAWGTIIAISGEIDVIANKDKAFAIKNGHPLMSRITGSGCMLSVLTAAYVTAAKKTQNSLLEAVAAAFCTMGIAGEVAASRMGEMDGNASFRNYLLDAVFNMTAEELDTKAKYELVSYTDD</sequence>
<comment type="catalytic activity">
    <reaction evidence="1 11">
        <text>5-(2-hydroxyethyl)-4-methylthiazole + ATP = 4-methyl-5-(2-phosphooxyethyl)-thiazole + ADP + H(+)</text>
        <dbReference type="Rhea" id="RHEA:24212"/>
        <dbReference type="ChEBI" id="CHEBI:15378"/>
        <dbReference type="ChEBI" id="CHEBI:17957"/>
        <dbReference type="ChEBI" id="CHEBI:30616"/>
        <dbReference type="ChEBI" id="CHEBI:58296"/>
        <dbReference type="ChEBI" id="CHEBI:456216"/>
        <dbReference type="EC" id="2.7.1.50"/>
    </reaction>
</comment>
<keyword evidence="6 11" id="KW-0547">Nucleotide-binding</keyword>
<dbReference type="OrthoDB" id="9778146at2"/>
<evidence type="ECO:0000313" key="12">
    <source>
        <dbReference type="EMBL" id="TCS76695.1"/>
    </source>
</evidence>
<keyword evidence="7 11" id="KW-0418">Kinase</keyword>
<evidence type="ECO:0000256" key="11">
    <source>
        <dbReference type="HAMAP-Rule" id="MF_00228"/>
    </source>
</evidence>
<dbReference type="AlphaFoldDB" id="A0A4R3K2P7"/>
<dbReference type="GO" id="GO:0009228">
    <property type="term" value="P:thiamine biosynthetic process"/>
    <property type="evidence" value="ECO:0007669"/>
    <property type="project" value="UniProtKB-KW"/>
</dbReference>
<dbReference type="Pfam" id="PF02110">
    <property type="entry name" value="HK"/>
    <property type="match status" value="1"/>
</dbReference>
<feature type="binding site" evidence="11">
    <location>
        <position position="197"/>
    </location>
    <ligand>
        <name>substrate</name>
    </ligand>
</feature>
<dbReference type="Gene3D" id="3.40.1190.20">
    <property type="match status" value="1"/>
</dbReference>
<comment type="caution">
    <text evidence="12">The sequence shown here is derived from an EMBL/GenBank/DDBJ whole genome shotgun (WGS) entry which is preliminary data.</text>
</comment>
<evidence type="ECO:0000256" key="9">
    <source>
        <dbReference type="ARBA" id="ARBA00022842"/>
    </source>
</evidence>
<keyword evidence="5 11" id="KW-0479">Metal-binding</keyword>
<comment type="pathway">
    <text evidence="3 11">Cofactor biosynthesis; thiamine diphosphate biosynthesis; 4-methyl-5-(2-phosphoethyl)-thiazole from 5-(2-hydroxyethyl)-4-methylthiazole: step 1/1.</text>
</comment>
<comment type="cofactor">
    <cofactor evidence="2 11">
        <name>Mg(2+)</name>
        <dbReference type="ChEBI" id="CHEBI:18420"/>
    </cofactor>
</comment>
<dbReference type="GO" id="GO:0004417">
    <property type="term" value="F:hydroxyethylthiazole kinase activity"/>
    <property type="evidence" value="ECO:0007669"/>
    <property type="project" value="UniProtKB-UniRule"/>
</dbReference>
<comment type="similarity">
    <text evidence="11">Belongs to the Thz kinase family.</text>
</comment>
<dbReference type="NCBIfam" id="NF006830">
    <property type="entry name" value="PRK09355.1"/>
    <property type="match status" value="1"/>
</dbReference>
<dbReference type="SUPFAM" id="SSF53613">
    <property type="entry name" value="Ribokinase-like"/>
    <property type="match status" value="1"/>
</dbReference>
<keyword evidence="8 11" id="KW-0067">ATP-binding</keyword>
<dbReference type="Proteomes" id="UP000295188">
    <property type="component" value="Unassembled WGS sequence"/>
</dbReference>
<feature type="binding site" evidence="11">
    <location>
        <position position="41"/>
    </location>
    <ligand>
        <name>substrate</name>
    </ligand>
</feature>
<feature type="binding site" evidence="11">
    <location>
        <position position="117"/>
    </location>
    <ligand>
        <name>ATP</name>
        <dbReference type="ChEBI" id="CHEBI:30616"/>
    </ligand>
</feature>
<gene>
    <name evidence="11" type="primary">thiM</name>
    <name evidence="12" type="ORF">EDC37_12130</name>
</gene>
<dbReference type="GO" id="GO:0000287">
    <property type="term" value="F:magnesium ion binding"/>
    <property type="evidence" value="ECO:0007669"/>
    <property type="project" value="UniProtKB-UniRule"/>
</dbReference>
<comment type="function">
    <text evidence="11">Catalyzes the phosphorylation of the hydroxyl group of 4-methyl-5-beta-hydroxyethylthiazole (THZ).</text>
</comment>
<proteinExistence type="inferred from homology"/>
<dbReference type="GO" id="GO:0005524">
    <property type="term" value="F:ATP binding"/>
    <property type="evidence" value="ECO:0007669"/>
    <property type="project" value="UniProtKB-UniRule"/>
</dbReference>
<evidence type="ECO:0000256" key="8">
    <source>
        <dbReference type="ARBA" id="ARBA00022840"/>
    </source>
</evidence>
<evidence type="ECO:0000313" key="13">
    <source>
        <dbReference type="Proteomes" id="UP000295188"/>
    </source>
</evidence>
<dbReference type="GO" id="GO:0009229">
    <property type="term" value="P:thiamine diphosphate biosynthetic process"/>
    <property type="evidence" value="ECO:0007669"/>
    <property type="project" value="UniProtKB-UniRule"/>
</dbReference>
<evidence type="ECO:0000256" key="7">
    <source>
        <dbReference type="ARBA" id="ARBA00022777"/>
    </source>
</evidence>
<reference evidence="12 13" key="1">
    <citation type="submission" date="2019-03" db="EMBL/GenBank/DDBJ databases">
        <title>Genomic Encyclopedia of Type Strains, Phase IV (KMG-IV): sequencing the most valuable type-strain genomes for metagenomic binning, comparative biology and taxonomic classification.</title>
        <authorList>
            <person name="Goeker M."/>
        </authorList>
    </citation>
    <scope>NUCLEOTIDE SEQUENCE [LARGE SCALE GENOMIC DNA]</scope>
    <source>
        <strain evidence="12 13">DSM 20467</strain>
    </source>
</reference>
<evidence type="ECO:0000256" key="4">
    <source>
        <dbReference type="ARBA" id="ARBA00022679"/>
    </source>
</evidence>
<evidence type="ECO:0000256" key="2">
    <source>
        <dbReference type="ARBA" id="ARBA00001946"/>
    </source>
</evidence>
<evidence type="ECO:0000256" key="1">
    <source>
        <dbReference type="ARBA" id="ARBA00001771"/>
    </source>
</evidence>
<dbReference type="EC" id="2.7.1.50" evidence="11"/>
<dbReference type="RefSeq" id="WP_132551321.1">
    <property type="nucleotide sequence ID" value="NZ_SMAA01000021.1"/>
</dbReference>
<dbReference type="HAMAP" id="MF_00228">
    <property type="entry name" value="Thz_kinase"/>
    <property type="match status" value="1"/>
</dbReference>
<evidence type="ECO:0000256" key="6">
    <source>
        <dbReference type="ARBA" id="ARBA00022741"/>
    </source>
</evidence>
<protein>
    <recommendedName>
        <fullName evidence="11">Hydroxyethylthiazole kinase</fullName>
        <ecNumber evidence="11">2.7.1.50</ecNumber>
    </recommendedName>
    <alternativeName>
        <fullName evidence="11">4-methyl-5-beta-hydroxyethylthiazole kinase</fullName>
        <shortName evidence="11">TH kinase</shortName>
        <shortName evidence="11">Thz kinase</shortName>
    </alternativeName>
</protein>
<dbReference type="InterPro" id="IPR029056">
    <property type="entry name" value="Ribokinase-like"/>
</dbReference>
<keyword evidence="9 11" id="KW-0460">Magnesium</keyword>
<feature type="binding site" evidence="11">
    <location>
        <position position="170"/>
    </location>
    <ligand>
        <name>ATP</name>
        <dbReference type="ChEBI" id="CHEBI:30616"/>
    </ligand>
</feature>
<dbReference type="PIRSF" id="PIRSF000513">
    <property type="entry name" value="Thz_kinase"/>
    <property type="match status" value="1"/>
</dbReference>
<evidence type="ECO:0000256" key="5">
    <source>
        <dbReference type="ARBA" id="ARBA00022723"/>
    </source>
</evidence>
<dbReference type="PRINTS" id="PR01099">
    <property type="entry name" value="HYETHTZKNASE"/>
</dbReference>
<name>A0A4R3K2P7_9FIRM</name>